<protein>
    <submittedName>
        <fullName evidence="2">Uncharacterized protein</fullName>
    </submittedName>
</protein>
<name>A0A804M0T3_MAIZE</name>
<dbReference type="AlphaFoldDB" id="A0A804M0T3"/>
<organism evidence="2 3">
    <name type="scientific">Zea mays</name>
    <name type="common">Maize</name>
    <dbReference type="NCBI Taxonomy" id="4577"/>
    <lineage>
        <taxon>Eukaryota</taxon>
        <taxon>Viridiplantae</taxon>
        <taxon>Streptophyta</taxon>
        <taxon>Embryophyta</taxon>
        <taxon>Tracheophyta</taxon>
        <taxon>Spermatophyta</taxon>
        <taxon>Magnoliopsida</taxon>
        <taxon>Liliopsida</taxon>
        <taxon>Poales</taxon>
        <taxon>Poaceae</taxon>
        <taxon>PACMAD clade</taxon>
        <taxon>Panicoideae</taxon>
        <taxon>Andropogonodae</taxon>
        <taxon>Andropogoneae</taxon>
        <taxon>Tripsacinae</taxon>
        <taxon>Zea</taxon>
    </lineage>
</organism>
<proteinExistence type="predicted"/>
<evidence type="ECO:0000313" key="2">
    <source>
        <dbReference type="EnsemblPlants" id="Zm00001eb050600_P001"/>
    </source>
</evidence>
<evidence type="ECO:0000313" key="3">
    <source>
        <dbReference type="Proteomes" id="UP000007305"/>
    </source>
</evidence>
<dbReference type="Gramene" id="Zm00001eb050600_T001">
    <property type="protein sequence ID" value="Zm00001eb050600_P001"/>
    <property type="gene ID" value="Zm00001eb050600"/>
</dbReference>
<dbReference type="Proteomes" id="UP000007305">
    <property type="component" value="Chromosome 1"/>
</dbReference>
<reference evidence="3" key="1">
    <citation type="submission" date="2015-12" db="EMBL/GenBank/DDBJ databases">
        <title>Update maize B73 reference genome by single molecule sequencing technologies.</title>
        <authorList>
            <consortium name="Maize Genome Sequencing Project"/>
            <person name="Ware D."/>
        </authorList>
    </citation>
    <scope>NUCLEOTIDE SEQUENCE [LARGE SCALE GENOMIC DNA]</scope>
    <source>
        <strain evidence="3">cv. B73</strain>
    </source>
</reference>
<reference evidence="2" key="2">
    <citation type="submission" date="2019-07" db="EMBL/GenBank/DDBJ databases">
        <authorList>
            <person name="Seetharam A."/>
            <person name="Woodhouse M."/>
            <person name="Cannon E."/>
        </authorList>
    </citation>
    <scope>NUCLEOTIDE SEQUENCE [LARGE SCALE GENOMIC DNA]</scope>
    <source>
        <strain evidence="2">cv. B73</strain>
    </source>
</reference>
<keyword evidence="3" id="KW-1185">Reference proteome</keyword>
<feature type="compositionally biased region" description="Basic and acidic residues" evidence="1">
    <location>
        <begin position="167"/>
        <end position="181"/>
    </location>
</feature>
<sequence length="181" mass="19208">MTVSSVTLGCGGRRLYKVDIHRLLATQQYPVSAVLASITGTVASRLVRVADSDGRVLCDTGCSSTMSFLLLFPRDICSASLETIFFIYITLRASLTLLSPSPAAPLSPSPAAAAVAGGGARVPVLPRPRAPPRRLWPCPTRPVRPRPPLAGPVSSSPCAAPSSPFHGWEKEDERKKTMTIS</sequence>
<evidence type="ECO:0000256" key="1">
    <source>
        <dbReference type="SAM" id="MobiDB-lite"/>
    </source>
</evidence>
<feature type="compositionally biased region" description="Low complexity" evidence="1">
    <location>
        <begin position="151"/>
        <end position="164"/>
    </location>
</feature>
<dbReference type="InParanoid" id="A0A804M0T3"/>
<accession>A0A804M0T3</accession>
<feature type="region of interest" description="Disordered" evidence="1">
    <location>
        <begin position="122"/>
        <end position="181"/>
    </location>
</feature>
<feature type="compositionally biased region" description="Pro residues" evidence="1">
    <location>
        <begin position="139"/>
        <end position="150"/>
    </location>
</feature>
<dbReference type="EnsemblPlants" id="Zm00001eb050600_T001">
    <property type="protein sequence ID" value="Zm00001eb050600_P001"/>
    <property type="gene ID" value="Zm00001eb050600"/>
</dbReference>
<reference evidence="2" key="3">
    <citation type="submission" date="2021-05" db="UniProtKB">
        <authorList>
            <consortium name="EnsemblPlants"/>
        </authorList>
    </citation>
    <scope>IDENTIFICATION</scope>
    <source>
        <strain evidence="2">cv. B73</strain>
    </source>
</reference>